<feature type="transmembrane region" description="Helical" evidence="11">
    <location>
        <begin position="1283"/>
        <end position="1307"/>
    </location>
</feature>
<dbReference type="PROSITE" id="PS50893">
    <property type="entry name" value="ABC_TRANSPORTER_2"/>
    <property type="match status" value="2"/>
</dbReference>
<dbReference type="GO" id="GO:0016887">
    <property type="term" value="F:ATP hydrolysis activity"/>
    <property type="evidence" value="ECO:0007669"/>
    <property type="project" value="InterPro"/>
</dbReference>
<dbReference type="FunFam" id="3.40.50.300:FF:000335">
    <property type="entry name" value="ATP binding cassette subfamily A member 5"/>
    <property type="match status" value="1"/>
</dbReference>
<dbReference type="InterPro" id="IPR027417">
    <property type="entry name" value="P-loop_NTPase"/>
</dbReference>
<keyword evidence="7" id="KW-0067">ATP-binding</keyword>
<feature type="transmembrane region" description="Helical" evidence="11">
    <location>
        <begin position="431"/>
        <end position="452"/>
    </location>
</feature>
<dbReference type="GO" id="GO:0005319">
    <property type="term" value="F:lipid transporter activity"/>
    <property type="evidence" value="ECO:0007669"/>
    <property type="project" value="TreeGrafter"/>
</dbReference>
<evidence type="ECO:0000313" key="13">
    <source>
        <dbReference type="EMBL" id="EAR94839.2"/>
    </source>
</evidence>
<dbReference type="GeneID" id="7839524"/>
<dbReference type="Pfam" id="PF12698">
    <property type="entry name" value="ABC2_membrane_3"/>
    <property type="match status" value="2"/>
</dbReference>
<dbReference type="RefSeq" id="XP_001015084.2">
    <property type="nucleotide sequence ID" value="XM_001015084.2"/>
</dbReference>
<comment type="similarity">
    <text evidence="2">Belongs to the ABC transporter superfamily. ABCA family.</text>
</comment>
<feature type="compositionally biased region" description="Low complexity" evidence="10">
    <location>
        <begin position="1762"/>
        <end position="1774"/>
    </location>
</feature>
<dbReference type="CDD" id="cd03263">
    <property type="entry name" value="ABC_subfamily_A"/>
    <property type="match status" value="2"/>
</dbReference>
<dbReference type="SMART" id="SM00382">
    <property type="entry name" value="AAA"/>
    <property type="match status" value="2"/>
</dbReference>
<proteinExistence type="inferred from homology"/>
<dbReference type="FunFam" id="3.40.50.300:FF:000298">
    <property type="entry name" value="ATP-binding cassette sub-family A member 12"/>
    <property type="match status" value="1"/>
</dbReference>
<reference evidence="14" key="1">
    <citation type="journal article" date="2006" name="PLoS Biol.">
        <title>Macronuclear genome sequence of the ciliate Tetrahymena thermophila, a model eukaryote.</title>
        <authorList>
            <person name="Eisen J.A."/>
            <person name="Coyne R.S."/>
            <person name="Wu M."/>
            <person name="Wu D."/>
            <person name="Thiagarajan M."/>
            <person name="Wortman J.R."/>
            <person name="Badger J.H."/>
            <person name="Ren Q."/>
            <person name="Amedeo P."/>
            <person name="Jones K.M."/>
            <person name="Tallon L.J."/>
            <person name="Delcher A.L."/>
            <person name="Salzberg S.L."/>
            <person name="Silva J.C."/>
            <person name="Haas B.J."/>
            <person name="Majoros W.H."/>
            <person name="Farzad M."/>
            <person name="Carlton J.M."/>
            <person name="Smith R.K. Jr."/>
            <person name="Garg J."/>
            <person name="Pearlman R.E."/>
            <person name="Karrer K.M."/>
            <person name="Sun L."/>
            <person name="Manning G."/>
            <person name="Elde N.C."/>
            <person name="Turkewitz A.P."/>
            <person name="Asai D.J."/>
            <person name="Wilkes D.E."/>
            <person name="Wang Y."/>
            <person name="Cai H."/>
            <person name="Collins K."/>
            <person name="Stewart B.A."/>
            <person name="Lee S.R."/>
            <person name="Wilamowska K."/>
            <person name="Weinberg Z."/>
            <person name="Ruzzo W.L."/>
            <person name="Wloga D."/>
            <person name="Gaertig J."/>
            <person name="Frankel J."/>
            <person name="Tsao C.-C."/>
            <person name="Gorovsky M.A."/>
            <person name="Keeling P.J."/>
            <person name="Waller R.F."/>
            <person name="Patron N.J."/>
            <person name="Cherry J.M."/>
            <person name="Stover N.A."/>
            <person name="Krieger C.J."/>
            <person name="del Toro C."/>
            <person name="Ryder H.F."/>
            <person name="Williamson S.C."/>
            <person name="Barbeau R.A."/>
            <person name="Hamilton E.P."/>
            <person name="Orias E."/>
        </authorList>
    </citation>
    <scope>NUCLEOTIDE SEQUENCE [LARGE SCALE GENOMIC DNA]</scope>
    <source>
        <strain evidence="14">SB210</strain>
    </source>
</reference>
<evidence type="ECO:0000256" key="7">
    <source>
        <dbReference type="ARBA" id="ARBA00022840"/>
    </source>
</evidence>
<dbReference type="GO" id="GO:0016020">
    <property type="term" value="C:membrane"/>
    <property type="evidence" value="ECO:0007669"/>
    <property type="project" value="UniProtKB-SubCell"/>
</dbReference>
<dbReference type="GO" id="GO:0140359">
    <property type="term" value="F:ABC-type transporter activity"/>
    <property type="evidence" value="ECO:0007669"/>
    <property type="project" value="InterPro"/>
</dbReference>
<feature type="transmembrane region" description="Helical" evidence="11">
    <location>
        <begin position="331"/>
        <end position="354"/>
    </location>
</feature>
<feature type="transmembrane region" description="Helical" evidence="11">
    <location>
        <begin position="1176"/>
        <end position="1198"/>
    </location>
</feature>
<name>Q23EB4_TETTS</name>
<evidence type="ECO:0000256" key="11">
    <source>
        <dbReference type="SAM" id="Phobius"/>
    </source>
</evidence>
<dbReference type="EMBL" id="GG662649">
    <property type="protein sequence ID" value="EAR94839.2"/>
    <property type="molecule type" value="Genomic_DNA"/>
</dbReference>
<feature type="transmembrane region" description="Helical" evidence="11">
    <location>
        <begin position="1097"/>
        <end position="1119"/>
    </location>
</feature>
<feature type="transmembrane region" description="Helical" evidence="11">
    <location>
        <begin position="255"/>
        <end position="275"/>
    </location>
</feature>
<dbReference type="PANTHER" id="PTHR19229:SF36">
    <property type="entry name" value="ATP-BINDING CASSETTE SUB-FAMILY A MEMBER 2"/>
    <property type="match status" value="1"/>
</dbReference>
<dbReference type="GO" id="GO:0005524">
    <property type="term" value="F:ATP binding"/>
    <property type="evidence" value="ECO:0007669"/>
    <property type="project" value="UniProtKB-KW"/>
</dbReference>
<evidence type="ECO:0000313" key="14">
    <source>
        <dbReference type="Proteomes" id="UP000009168"/>
    </source>
</evidence>
<dbReference type="PANTHER" id="PTHR19229">
    <property type="entry name" value="ATP-BINDING CASSETTE TRANSPORTER SUBFAMILY A ABCA"/>
    <property type="match status" value="1"/>
</dbReference>
<evidence type="ECO:0000256" key="10">
    <source>
        <dbReference type="SAM" id="MobiDB-lite"/>
    </source>
</evidence>
<feature type="compositionally biased region" description="Polar residues" evidence="10">
    <location>
        <begin position="858"/>
        <end position="877"/>
    </location>
</feature>
<keyword evidence="4 11" id="KW-0812">Transmembrane</keyword>
<feature type="transmembrane region" description="Helical" evidence="11">
    <location>
        <begin position="1210"/>
        <end position="1233"/>
    </location>
</feature>
<sequence>MKFSKHLKALMKKNYILWKRNMCCSIFEILLPFLLVLIFVVLRGQVDDDFIPMKSFYPEKTVLPPNYQSLGTNPKNGAPIPPHMKDCLTGSSSKYPSYRNGYIATIGPDDLLKPLENIFKQNYNYQTKRYTSVEDMTSYASSKDYNNDICLGIAIDSFQNNIFKYRLFFNASTANDPEIPQTIKPDVIKYLFEDKKNQLDPWVDSGFLTIQNWIDNQILQYTTQDTTQQIQASITSMLVDDHYKNPLVESLKGNMGVFIVLPMILVYLRMTYGLLIEKEKKIREGMKVMGMSDSSFYASWIIYYLIIYIMCSILVASALKASIYVSSDWSVIFIWHLLFGISLIFQSLFITTFFTKAQVGNIFAMVFFLFQYMANMILSSDDNPTKSTKVGISILPQAGTVLGCDVFLISESSKKGIQWSNLTDEIVNYSVAINMIMDIINIIIFIILALYFDQVFPNDFGKKRHPLFFISWIWEKKLTPEEKKRKLLENAKGEQQFDFNDNFEDVPQNLKDQEELNQAVKITNLRKIYPSGKSAVNGLSFSMYNGQIFALLGHNGAGKTSTISMLTGMYEMTDGAATALGRDVESEMQEIRTFMGVCPQYDILFDNLSVKEHLELFASFKGMTDNQEIQKQVQKHIEDVDLQEKTNELAKNLSGGQRRRLSVAIAFIGGSKLVYLDEPTSGMDTSARRHIWDMLKRYKNDRIICLTTHFMDEADYLGDRIGIMADGQLVCLGKPLFLKNKFGTGYNLTVVKKNPTDDSQPIINLVKKHINTAVILSDVSAEVVFQLQNEHAPKFPALFLELDNSFQQLSIQTYGISITTLEEVFLKVAHLKEEKIKEQKKKQQQADHQKNSKIYLNIPNSQDVNGDIENQQGQSRNGSEENCIDEVDNFDLNQVRVTKTYQKFQYHMRALIVKRIISFKRDIRSLLCEVILPCLIVVVGLSLTLITFIKEQDTIIIDPINFPQPLKVVSSNSPGLPHSSIDALFSSFNKKGLYNFNEQYDLQASQWEQSAYKAKTDSVTGSYYIEDIDSSNIFKYTTEVNTIYRDAAPLYINQMNEAYINYKLSKLGKPSITLQITNQPLPLTYTLKNLSGTAQGLVASFIYAIAFSFIPASLISFIVKERTEKIKHQQLVSGVSLYTYWFSNYFVDFIKHIVPAVFSILMILAYDISSFTDGSCFGAVSFMMFLYGWSIIPFSYFIGFVFGDYGNAQVSAFFINFLFGGIMPMVIFILRIIDSTKSAGKALGWILRIVPSFSFGYGIMNIGNRNLYALQNNQKELDSPFSIDIAGADIIFMIIEGIIYYLLVFIVENYNQISFLSNMFSKEKQVKYEPKEYDEDVQKEIDIINQTDPSDYTVRVNKLRKVFIPAKDRIKVAVDQVSFGIGNGECFTLLGVNGAGKTTTFKILSGEIQQTSGECHIMGYDLQTQINQARNYIGYCPQFDALCDNLTAREHLEMYALIKGIPIEMREKLVAKKIKEMDLTEFEHKLAGTYSGGNKRKLSVAIAMLGNPPIVFLDEPSTGMDPAARRFMWDVISRISTKRKSSSVILTTHSMEEAEALSTRVAIQVEGILKCIGSIQQIKDKFGEGYEVEIKLKIPTEQELIQKLSSYGISQAQVKEQIHYGQLEQYLQKMNAFNLYEQINDQGNGKQLYARLTSDYGVSLLSLAQYVILEQNGENLKTFIEKKLGEYSIIEHFDDFYRFRIQSDISIGRMFEVFENNKNQLLVENYSVKQASIEQIFNLFATNQIKVNSQKQKIQNDKNNKDQSNQQNSPSQSNGQRSIEMNQLRIIPKTNKK</sequence>
<keyword evidence="9 11" id="KW-0472">Membrane</keyword>
<dbReference type="OrthoDB" id="10255969at2759"/>
<dbReference type="SUPFAM" id="SSF52540">
    <property type="entry name" value="P-loop containing nucleoside triphosphate hydrolases"/>
    <property type="match status" value="2"/>
</dbReference>
<keyword evidence="3" id="KW-0813">Transport</keyword>
<dbReference type="eggNOG" id="KOG0059">
    <property type="taxonomic scope" value="Eukaryota"/>
</dbReference>
<feature type="region of interest" description="Disordered" evidence="10">
    <location>
        <begin position="1750"/>
        <end position="1793"/>
    </location>
</feature>
<keyword evidence="5" id="KW-0677">Repeat</keyword>
<comment type="subcellular location">
    <subcellularLocation>
        <location evidence="1">Membrane</location>
        <topology evidence="1">Multi-pass membrane protein</topology>
    </subcellularLocation>
</comment>
<dbReference type="Proteomes" id="UP000009168">
    <property type="component" value="Unassembled WGS sequence"/>
</dbReference>
<evidence type="ECO:0000259" key="12">
    <source>
        <dbReference type="PROSITE" id="PS50893"/>
    </source>
</evidence>
<keyword evidence="6" id="KW-0547">Nucleotide-binding</keyword>
<feature type="domain" description="ABC transporter" evidence="12">
    <location>
        <begin position="1354"/>
        <end position="1591"/>
    </location>
</feature>
<feature type="transmembrane region" description="Helical" evidence="11">
    <location>
        <begin position="361"/>
        <end position="378"/>
    </location>
</feature>
<evidence type="ECO:0000256" key="6">
    <source>
        <dbReference type="ARBA" id="ARBA00022741"/>
    </source>
</evidence>
<dbReference type="HOGENOM" id="CLU_226947_0_0_1"/>
<dbReference type="InterPro" id="IPR003593">
    <property type="entry name" value="AAA+_ATPase"/>
</dbReference>
<keyword evidence="14" id="KW-1185">Reference proteome</keyword>
<organism evidence="13 14">
    <name type="scientific">Tetrahymena thermophila (strain SB210)</name>
    <dbReference type="NCBI Taxonomy" id="312017"/>
    <lineage>
        <taxon>Eukaryota</taxon>
        <taxon>Sar</taxon>
        <taxon>Alveolata</taxon>
        <taxon>Ciliophora</taxon>
        <taxon>Intramacronucleata</taxon>
        <taxon>Oligohymenophorea</taxon>
        <taxon>Hymenostomatida</taxon>
        <taxon>Tetrahymenina</taxon>
        <taxon>Tetrahymenidae</taxon>
        <taxon>Tetrahymena</taxon>
    </lineage>
</organism>
<dbReference type="PROSITE" id="PS00211">
    <property type="entry name" value="ABC_TRANSPORTER_1"/>
    <property type="match status" value="2"/>
</dbReference>
<protein>
    <submittedName>
        <fullName evidence="13">ABC transporter family protein</fullName>
    </submittedName>
</protein>
<evidence type="ECO:0000256" key="1">
    <source>
        <dbReference type="ARBA" id="ARBA00004141"/>
    </source>
</evidence>
<dbReference type="KEGG" id="tet:TTHERM_00717640"/>
<dbReference type="eggNOG" id="KOG0500">
    <property type="taxonomic scope" value="Eukaryota"/>
</dbReference>
<dbReference type="InterPro" id="IPR026082">
    <property type="entry name" value="ABCA"/>
</dbReference>
<evidence type="ECO:0000256" key="5">
    <source>
        <dbReference type="ARBA" id="ARBA00022737"/>
    </source>
</evidence>
<dbReference type="Gene3D" id="3.40.50.300">
    <property type="entry name" value="P-loop containing nucleotide triphosphate hydrolases"/>
    <property type="match status" value="2"/>
</dbReference>
<feature type="transmembrane region" description="Helical" evidence="11">
    <location>
        <begin position="1245"/>
        <end position="1263"/>
    </location>
</feature>
<evidence type="ECO:0000256" key="3">
    <source>
        <dbReference type="ARBA" id="ARBA00022448"/>
    </source>
</evidence>
<dbReference type="Pfam" id="PF00005">
    <property type="entry name" value="ABC_tran"/>
    <property type="match status" value="2"/>
</dbReference>
<evidence type="ECO:0000256" key="9">
    <source>
        <dbReference type="ARBA" id="ARBA00023136"/>
    </source>
</evidence>
<keyword evidence="8 11" id="KW-1133">Transmembrane helix</keyword>
<accession>Q23EB4</accession>
<dbReference type="InterPro" id="IPR003439">
    <property type="entry name" value="ABC_transporter-like_ATP-bd"/>
</dbReference>
<dbReference type="InterPro" id="IPR017871">
    <property type="entry name" value="ABC_transporter-like_CS"/>
</dbReference>
<dbReference type="InterPro" id="IPR013525">
    <property type="entry name" value="ABC2_TM"/>
</dbReference>
<evidence type="ECO:0000256" key="4">
    <source>
        <dbReference type="ARBA" id="ARBA00022692"/>
    </source>
</evidence>
<dbReference type="InParanoid" id="Q23EB4"/>
<feature type="transmembrane region" description="Helical" evidence="11">
    <location>
        <begin position="390"/>
        <end position="410"/>
    </location>
</feature>
<gene>
    <name evidence="13" type="ORF">TTHERM_00717640</name>
</gene>
<evidence type="ECO:0000256" key="2">
    <source>
        <dbReference type="ARBA" id="ARBA00008869"/>
    </source>
</evidence>
<feature type="transmembrane region" description="Helical" evidence="11">
    <location>
        <begin position="1139"/>
        <end position="1164"/>
    </location>
</feature>
<feature type="transmembrane region" description="Helical" evidence="11">
    <location>
        <begin position="296"/>
        <end position="319"/>
    </location>
</feature>
<feature type="domain" description="ABC transporter" evidence="12">
    <location>
        <begin position="520"/>
        <end position="751"/>
    </location>
</feature>
<evidence type="ECO:0000256" key="8">
    <source>
        <dbReference type="ARBA" id="ARBA00022989"/>
    </source>
</evidence>
<feature type="region of interest" description="Disordered" evidence="10">
    <location>
        <begin position="858"/>
        <end position="881"/>
    </location>
</feature>